<reference evidence="1" key="1">
    <citation type="submission" date="2021-01" db="EMBL/GenBank/DDBJ databases">
        <authorList>
            <consortium name="Genoscope - CEA"/>
            <person name="William W."/>
        </authorList>
    </citation>
    <scope>NUCLEOTIDE SEQUENCE</scope>
</reference>
<dbReference type="AlphaFoldDB" id="A0A8S1RKD7"/>
<protein>
    <submittedName>
        <fullName evidence="1">Uncharacterized protein</fullName>
    </submittedName>
</protein>
<proteinExistence type="predicted"/>
<name>A0A8S1RKD7_9CILI</name>
<dbReference type="EMBL" id="CAJJDN010000206">
    <property type="protein sequence ID" value="CAD8129071.1"/>
    <property type="molecule type" value="Genomic_DNA"/>
</dbReference>
<keyword evidence="2" id="KW-1185">Reference proteome</keyword>
<dbReference type="OrthoDB" id="298156at2759"/>
<sequence>MKEKSFCTKHSQSQMQKPDFENILGKHLTERFRQFIMVSFALLFQRTQKILDYTDQFMTQIQEAIEQLQLKNSINFMNENMSEIIEKETALKEGEKLHTLIFRILKFLTEDNITWSYATSKFLQIPIDSRIQVDIQIYHFHPNNQFENLALDQQEQICQCSILNLFVKYNVFFSRFLKNDSNQISDLFYELHVDENFKTQLCKQILIHFNHLYNPIQEIKFKQNTRNYSANSKLNEIFQKLALDNSSKKIYCKNKIEKANLFSYFSQLTGHLFVGLLGLYKENKNPSIYQLFDIFSNQLLYIPLCNSETKLYCSKFDNIILQQFNDELVKKLLEQIMEILSLDTESFQFSPINPKYSKFNLLQKNSLLIYTFTKIYPCQETQTSTFHFLKPQEQILLFRSHINFHTFRISKIIVYFSQCLERCLQIKQSWIIKHFQIDNQLLFKQLCHMFQIEKRYIINKLFVKYSYL</sequence>
<organism evidence="1 2">
    <name type="scientific">Paramecium sonneborni</name>
    <dbReference type="NCBI Taxonomy" id="65129"/>
    <lineage>
        <taxon>Eukaryota</taxon>
        <taxon>Sar</taxon>
        <taxon>Alveolata</taxon>
        <taxon>Ciliophora</taxon>
        <taxon>Intramacronucleata</taxon>
        <taxon>Oligohymenophorea</taxon>
        <taxon>Peniculida</taxon>
        <taxon>Parameciidae</taxon>
        <taxon>Paramecium</taxon>
    </lineage>
</organism>
<dbReference type="Proteomes" id="UP000692954">
    <property type="component" value="Unassembled WGS sequence"/>
</dbReference>
<comment type="caution">
    <text evidence="1">The sequence shown here is derived from an EMBL/GenBank/DDBJ whole genome shotgun (WGS) entry which is preliminary data.</text>
</comment>
<accession>A0A8S1RKD7</accession>
<evidence type="ECO:0000313" key="2">
    <source>
        <dbReference type="Proteomes" id="UP000692954"/>
    </source>
</evidence>
<evidence type="ECO:0000313" key="1">
    <source>
        <dbReference type="EMBL" id="CAD8129071.1"/>
    </source>
</evidence>
<gene>
    <name evidence="1" type="ORF">PSON_ATCC_30995.1.T2060009</name>
</gene>